<evidence type="ECO:0000313" key="3">
    <source>
        <dbReference type="Proteomes" id="UP001556367"/>
    </source>
</evidence>
<accession>A0ABR3IW71</accession>
<dbReference type="Proteomes" id="UP001556367">
    <property type="component" value="Unassembled WGS sequence"/>
</dbReference>
<comment type="caution">
    <text evidence="2">The sequence shown here is derived from an EMBL/GenBank/DDBJ whole genome shotgun (WGS) entry which is preliminary data.</text>
</comment>
<evidence type="ECO:0000256" key="1">
    <source>
        <dbReference type="SAM" id="Phobius"/>
    </source>
</evidence>
<feature type="transmembrane region" description="Helical" evidence="1">
    <location>
        <begin position="46"/>
        <end position="65"/>
    </location>
</feature>
<protein>
    <submittedName>
        <fullName evidence="2">Uncharacterized protein</fullName>
    </submittedName>
</protein>
<keyword evidence="1" id="KW-0812">Transmembrane</keyword>
<proteinExistence type="predicted"/>
<dbReference type="EMBL" id="JASNQZ010000015">
    <property type="protein sequence ID" value="KAL0947581.1"/>
    <property type="molecule type" value="Genomic_DNA"/>
</dbReference>
<feature type="transmembrane region" description="Helical" evidence="1">
    <location>
        <begin position="101"/>
        <end position="119"/>
    </location>
</feature>
<sequence>MLPAGWRVDSALLGLRHIYKSGPHGVSPLNGFPFALPPMASLSLRLVFFILALLVLLTAAAPIPADAAAKKALKQFKLKRGDVIGRAEASKPKPSHKSAPWPLFNLSIMIYIYLGLTSVTRRRTPSLQKGELAVLIVEPDRSYGILQVQKVILF</sequence>
<evidence type="ECO:0000313" key="2">
    <source>
        <dbReference type="EMBL" id="KAL0947581.1"/>
    </source>
</evidence>
<reference evidence="3" key="1">
    <citation type="submission" date="2024-06" db="EMBL/GenBank/DDBJ databases">
        <title>Multi-omics analyses provide insights into the biosynthesis of the anticancer antibiotic pleurotin in Hohenbuehelia grisea.</title>
        <authorList>
            <person name="Weaver J.A."/>
            <person name="Alberti F."/>
        </authorList>
    </citation>
    <scope>NUCLEOTIDE SEQUENCE [LARGE SCALE GENOMIC DNA]</scope>
    <source>
        <strain evidence="3">T-177</strain>
    </source>
</reference>
<keyword evidence="1" id="KW-0472">Membrane</keyword>
<organism evidence="2 3">
    <name type="scientific">Hohenbuehelia grisea</name>
    <dbReference type="NCBI Taxonomy" id="104357"/>
    <lineage>
        <taxon>Eukaryota</taxon>
        <taxon>Fungi</taxon>
        <taxon>Dikarya</taxon>
        <taxon>Basidiomycota</taxon>
        <taxon>Agaricomycotina</taxon>
        <taxon>Agaricomycetes</taxon>
        <taxon>Agaricomycetidae</taxon>
        <taxon>Agaricales</taxon>
        <taxon>Pleurotineae</taxon>
        <taxon>Pleurotaceae</taxon>
        <taxon>Hohenbuehelia</taxon>
    </lineage>
</organism>
<keyword evidence="1" id="KW-1133">Transmembrane helix</keyword>
<keyword evidence="3" id="KW-1185">Reference proteome</keyword>
<gene>
    <name evidence="2" type="ORF">HGRIS_013670</name>
</gene>
<name>A0ABR3IW71_9AGAR</name>